<keyword evidence="14" id="KW-1185">Reference proteome</keyword>
<comment type="caution">
    <text evidence="13">The sequence shown here is derived from an EMBL/GenBank/DDBJ whole genome shotgun (WGS) entry which is preliminary data.</text>
</comment>
<evidence type="ECO:0000256" key="1">
    <source>
        <dbReference type="ARBA" id="ARBA00001933"/>
    </source>
</evidence>
<evidence type="ECO:0000256" key="7">
    <source>
        <dbReference type="ARBA" id="ARBA00022576"/>
    </source>
</evidence>
<gene>
    <name evidence="13" type="ORF">JCM21714_2559</name>
</gene>
<protein>
    <recommendedName>
        <fullName evidence="6 12">Diaminobutyrate--2-oxoglutarate transaminase</fullName>
        <ecNumber evidence="5 12">2.6.1.76</ecNumber>
    </recommendedName>
    <alternativeName>
        <fullName evidence="12">DABA aminotransferase</fullName>
    </alternativeName>
</protein>
<keyword evidence="13" id="KW-0670">Pyruvate</keyword>
<dbReference type="InterPro" id="IPR015422">
    <property type="entry name" value="PyrdxlP-dep_Trfase_small"/>
</dbReference>
<dbReference type="InterPro" id="IPR004637">
    <property type="entry name" value="Dat"/>
</dbReference>
<dbReference type="InterPro" id="IPR012773">
    <property type="entry name" value="Ectoine_EctB"/>
</dbReference>
<dbReference type="GO" id="GO:0030170">
    <property type="term" value="F:pyridoxal phosphate binding"/>
    <property type="evidence" value="ECO:0007669"/>
    <property type="project" value="InterPro"/>
</dbReference>
<dbReference type="Gene3D" id="3.90.1150.10">
    <property type="entry name" value="Aspartate Aminotransferase, domain 1"/>
    <property type="match status" value="1"/>
</dbReference>
<dbReference type="InterPro" id="IPR005814">
    <property type="entry name" value="Aminotrans_3"/>
</dbReference>
<dbReference type="STRING" id="1298598.JCM21714_2559"/>
<dbReference type="PANTHER" id="PTHR43552">
    <property type="entry name" value="DIAMINOBUTYRATE--2-OXOGLUTARATE AMINOTRANSFERASE"/>
    <property type="match status" value="1"/>
</dbReference>
<dbReference type="PANTHER" id="PTHR43552:SF2">
    <property type="entry name" value="DIAMINOBUTYRATE--2-OXOGLUTARATE TRANSAMINASE"/>
    <property type="match status" value="1"/>
</dbReference>
<dbReference type="eggNOG" id="COG0160">
    <property type="taxonomic scope" value="Bacteria"/>
</dbReference>
<comment type="function">
    <text evidence="2 12">Catalyzes reversively the conversion of L-aspartate beta-semialdehyde (ASA) to L-2,4-diaminobutyrate (DABA) by transamination with L-glutamate.</text>
</comment>
<evidence type="ECO:0000256" key="6">
    <source>
        <dbReference type="ARBA" id="ARBA00014798"/>
    </source>
</evidence>
<dbReference type="GO" id="GO:0047307">
    <property type="term" value="F:diaminobutyrate-pyruvate transaminase activity"/>
    <property type="evidence" value="ECO:0007669"/>
    <property type="project" value="InterPro"/>
</dbReference>
<dbReference type="GO" id="GO:0019491">
    <property type="term" value="P:ectoine biosynthetic process"/>
    <property type="evidence" value="ECO:0007669"/>
    <property type="project" value="UniProtKB-UniPathway"/>
</dbReference>
<dbReference type="Pfam" id="PF00202">
    <property type="entry name" value="Aminotran_3"/>
    <property type="match status" value="1"/>
</dbReference>
<dbReference type="OrthoDB" id="9807885at2"/>
<comment type="pathway">
    <text evidence="3 12">Amine and polyamine biosynthesis; ectoine biosynthesis; L-ectoine from L-aspartate 4-semialdehyde: step 1/3.</text>
</comment>
<dbReference type="Gene3D" id="3.40.640.10">
    <property type="entry name" value="Type I PLP-dependent aspartate aminotransferase-like (Major domain)"/>
    <property type="match status" value="1"/>
</dbReference>
<dbReference type="UniPathway" id="UPA00067">
    <property type="reaction ID" value="UER00121"/>
</dbReference>
<accession>W4VL38</accession>
<evidence type="ECO:0000256" key="8">
    <source>
        <dbReference type="ARBA" id="ARBA00022679"/>
    </source>
</evidence>
<sequence length="422" mass="46901">MSKNLDIINNHESVVRSYIRNFPTVFTKAKDHKMWNEDGKEYLDFFSGAGALNYGHNNDHMKQKLVDYIMSDGITHSLDMASTAKAEFLQKFYDVILHPRNLDYKVMFPGPTGTNTVESALKLARKVTGRTDIISFTGGFHGMTIGALSVTGNSMKRQGAGIPLQNTVTMAYDNYVDHDTLVYLERFLEDKGSGVAIPAAMIVETVQGEGGINAARFEWLKQIEEICRRWGILLIVDEVQAGIGRTGTFFSFEAAGIKPDIICLSKSLSGYGLPLAVTLIKPELDIWKPGEHNGTFRGNNHAFVTATAALDFWMDSSFEEEIHEKSEIIYSFLEDIVEKYPEINGEVRGRGFMVGIASEVEGFSSKVTARCFELGLIMETAGPNDEVFKLFPALNIPKEDLQRGLEIIEESVKGLVKDPVTN</sequence>
<dbReference type="GO" id="GO:0045303">
    <property type="term" value="F:diaminobutyrate-2-oxoglutarate transaminase activity"/>
    <property type="evidence" value="ECO:0007669"/>
    <property type="project" value="UniProtKB-EC"/>
</dbReference>
<organism evidence="13 14">
    <name type="scientific">Gracilibacillus boraciitolerans JCM 21714</name>
    <dbReference type="NCBI Taxonomy" id="1298598"/>
    <lineage>
        <taxon>Bacteria</taxon>
        <taxon>Bacillati</taxon>
        <taxon>Bacillota</taxon>
        <taxon>Bacilli</taxon>
        <taxon>Bacillales</taxon>
        <taxon>Bacillaceae</taxon>
        <taxon>Gracilibacillus</taxon>
    </lineage>
</organism>
<dbReference type="AlphaFoldDB" id="W4VL38"/>
<dbReference type="RefSeq" id="WP_035723745.1">
    <property type="nucleotide sequence ID" value="NZ_BAVS01000013.1"/>
</dbReference>
<evidence type="ECO:0000256" key="3">
    <source>
        <dbReference type="ARBA" id="ARBA00004946"/>
    </source>
</evidence>
<evidence type="ECO:0000313" key="13">
    <source>
        <dbReference type="EMBL" id="GAE93474.1"/>
    </source>
</evidence>
<proteinExistence type="inferred from homology"/>
<keyword evidence="9 11" id="KW-0663">Pyridoxal phosphate</keyword>
<dbReference type="EC" id="2.6.1.76" evidence="5 12"/>
<evidence type="ECO:0000256" key="4">
    <source>
        <dbReference type="ARBA" id="ARBA00008954"/>
    </source>
</evidence>
<keyword evidence="8 12" id="KW-0808">Transferase</keyword>
<evidence type="ECO:0000256" key="2">
    <source>
        <dbReference type="ARBA" id="ARBA00002189"/>
    </source>
</evidence>
<dbReference type="Proteomes" id="UP000019102">
    <property type="component" value="Unassembled WGS sequence"/>
</dbReference>
<evidence type="ECO:0000256" key="9">
    <source>
        <dbReference type="ARBA" id="ARBA00022898"/>
    </source>
</evidence>
<evidence type="ECO:0000313" key="14">
    <source>
        <dbReference type="Proteomes" id="UP000019102"/>
    </source>
</evidence>
<dbReference type="NCBIfam" id="NF006733">
    <property type="entry name" value="PRK09264.1"/>
    <property type="match status" value="1"/>
</dbReference>
<comment type="cofactor">
    <cofactor evidence="1 12">
        <name>pyridoxal 5'-phosphate</name>
        <dbReference type="ChEBI" id="CHEBI:597326"/>
    </cofactor>
</comment>
<name>W4VL38_9BACI</name>
<dbReference type="InterPro" id="IPR049704">
    <property type="entry name" value="Aminotrans_3_PPA_site"/>
</dbReference>
<reference evidence="13 14" key="1">
    <citation type="journal article" date="2014" name="Genome Announc.">
        <title>Draft Genome Sequence of the Boron-Tolerant and Moderately Halotolerant Bacterium Gracilibacillus boraciitolerans JCM 21714T.</title>
        <authorList>
            <person name="Ahmed I."/>
            <person name="Oshima K."/>
            <person name="Suda W."/>
            <person name="Kitamura K."/>
            <person name="Iida T."/>
            <person name="Ohmori Y."/>
            <person name="Fujiwara T."/>
            <person name="Hattori M."/>
            <person name="Ohkuma M."/>
        </authorList>
    </citation>
    <scope>NUCLEOTIDE SEQUENCE [LARGE SCALE GENOMIC DNA]</scope>
    <source>
        <strain evidence="13 14">JCM 21714</strain>
    </source>
</reference>
<dbReference type="NCBIfam" id="TIGR00709">
    <property type="entry name" value="dat"/>
    <property type="match status" value="1"/>
</dbReference>
<evidence type="ECO:0000256" key="12">
    <source>
        <dbReference type="RuleBase" id="RU365034"/>
    </source>
</evidence>
<keyword evidence="7 12" id="KW-0032">Aminotransferase</keyword>
<dbReference type="PIRSF" id="PIRSF000521">
    <property type="entry name" value="Transaminase_4ab_Lys_Orn"/>
    <property type="match status" value="1"/>
</dbReference>
<comment type="catalytic activity">
    <reaction evidence="10 12">
        <text>L-2,4-diaminobutanoate + 2-oxoglutarate = L-aspartate 4-semialdehyde + L-glutamate</text>
        <dbReference type="Rhea" id="RHEA:11160"/>
        <dbReference type="ChEBI" id="CHEBI:16810"/>
        <dbReference type="ChEBI" id="CHEBI:29985"/>
        <dbReference type="ChEBI" id="CHEBI:58761"/>
        <dbReference type="ChEBI" id="CHEBI:537519"/>
        <dbReference type="EC" id="2.6.1.76"/>
    </reaction>
</comment>
<dbReference type="NCBIfam" id="TIGR02407">
    <property type="entry name" value="ectoine_ectB"/>
    <property type="match status" value="1"/>
</dbReference>
<dbReference type="CDD" id="cd00610">
    <property type="entry name" value="OAT_like"/>
    <property type="match status" value="1"/>
</dbReference>
<dbReference type="InterPro" id="IPR015421">
    <property type="entry name" value="PyrdxlP-dep_Trfase_major"/>
</dbReference>
<dbReference type="SUPFAM" id="SSF53383">
    <property type="entry name" value="PLP-dependent transferases"/>
    <property type="match status" value="1"/>
</dbReference>
<evidence type="ECO:0000256" key="11">
    <source>
        <dbReference type="RuleBase" id="RU003560"/>
    </source>
</evidence>
<evidence type="ECO:0000256" key="5">
    <source>
        <dbReference type="ARBA" id="ARBA00013155"/>
    </source>
</evidence>
<dbReference type="EMBL" id="BAVS01000013">
    <property type="protein sequence ID" value="GAE93474.1"/>
    <property type="molecule type" value="Genomic_DNA"/>
</dbReference>
<dbReference type="PROSITE" id="PS00600">
    <property type="entry name" value="AA_TRANSFER_CLASS_3"/>
    <property type="match status" value="1"/>
</dbReference>
<comment type="similarity">
    <text evidence="4 11">Belongs to the class-III pyridoxal-phosphate-dependent aminotransferase family.</text>
</comment>
<dbReference type="InterPro" id="IPR015424">
    <property type="entry name" value="PyrdxlP-dep_Trfase"/>
</dbReference>
<evidence type="ECO:0000256" key="10">
    <source>
        <dbReference type="ARBA" id="ARBA00049111"/>
    </source>
</evidence>